<feature type="region of interest" description="Disordered" evidence="6">
    <location>
        <begin position="26"/>
        <end position="45"/>
    </location>
</feature>
<dbReference type="GO" id="GO:0003735">
    <property type="term" value="F:structural constituent of ribosome"/>
    <property type="evidence" value="ECO:0007669"/>
    <property type="project" value="InterPro"/>
</dbReference>
<dbReference type="SUPFAM" id="SSF143034">
    <property type="entry name" value="L35p-like"/>
    <property type="match status" value="1"/>
</dbReference>
<keyword evidence="3 4" id="KW-0687">Ribonucleoprotein</keyword>
<evidence type="ECO:0000256" key="4">
    <source>
        <dbReference type="HAMAP-Rule" id="MF_00514"/>
    </source>
</evidence>
<dbReference type="Proteomes" id="UP000231282">
    <property type="component" value="Unassembled WGS sequence"/>
</dbReference>
<gene>
    <name evidence="4" type="primary">rpmI</name>
    <name evidence="7" type="ORF">COT63_00285</name>
</gene>
<comment type="caution">
    <text evidence="7">The sequence shown here is derived from an EMBL/GenBank/DDBJ whole genome shotgun (WGS) entry which is preliminary data.</text>
</comment>
<dbReference type="Pfam" id="PF01632">
    <property type="entry name" value="Ribosomal_L35p"/>
    <property type="match status" value="1"/>
</dbReference>
<reference evidence="8" key="1">
    <citation type="submission" date="2017-09" db="EMBL/GenBank/DDBJ databases">
        <title>Depth-based differentiation of microbial function through sediment-hosted aquifers and enrichment of novel symbionts in the deep terrestrial subsurface.</title>
        <authorList>
            <person name="Probst A.J."/>
            <person name="Ladd B."/>
            <person name="Jarett J.K."/>
            <person name="Geller-Mcgrath D.E."/>
            <person name="Sieber C.M.K."/>
            <person name="Emerson J.B."/>
            <person name="Anantharaman K."/>
            <person name="Thomas B.C."/>
            <person name="Malmstrom R."/>
            <person name="Stieglmeier M."/>
            <person name="Klingl A."/>
            <person name="Woyke T."/>
            <person name="Ryan C.M."/>
            <person name="Banfield J.F."/>
        </authorList>
    </citation>
    <scope>NUCLEOTIDE SEQUENCE [LARGE SCALE GENOMIC DNA]</scope>
</reference>
<dbReference type="GO" id="GO:0005840">
    <property type="term" value="C:ribosome"/>
    <property type="evidence" value="ECO:0007669"/>
    <property type="project" value="UniProtKB-KW"/>
</dbReference>
<dbReference type="GO" id="GO:1990904">
    <property type="term" value="C:ribonucleoprotein complex"/>
    <property type="evidence" value="ECO:0007669"/>
    <property type="project" value="UniProtKB-KW"/>
</dbReference>
<dbReference type="GO" id="GO:0006412">
    <property type="term" value="P:translation"/>
    <property type="evidence" value="ECO:0007669"/>
    <property type="project" value="UniProtKB-UniRule"/>
</dbReference>
<dbReference type="HAMAP" id="MF_00514">
    <property type="entry name" value="Ribosomal_bL35"/>
    <property type="match status" value="1"/>
</dbReference>
<evidence type="ECO:0000313" key="8">
    <source>
        <dbReference type="Proteomes" id="UP000231282"/>
    </source>
</evidence>
<dbReference type="InterPro" id="IPR021137">
    <property type="entry name" value="Ribosomal_bL35-like"/>
</dbReference>
<dbReference type="InterPro" id="IPR037229">
    <property type="entry name" value="Ribosomal_bL35_sf"/>
</dbReference>
<evidence type="ECO:0000313" key="7">
    <source>
        <dbReference type="EMBL" id="PIS15387.1"/>
    </source>
</evidence>
<keyword evidence="2 4" id="KW-0689">Ribosomal protein</keyword>
<proteinExistence type="inferred from homology"/>
<dbReference type="AlphaFoldDB" id="A0A2H0WRY2"/>
<dbReference type="Gene3D" id="4.10.410.60">
    <property type="match status" value="1"/>
</dbReference>
<dbReference type="PROSITE" id="PS00936">
    <property type="entry name" value="RIBOSOMAL_L35"/>
    <property type="match status" value="1"/>
</dbReference>
<organism evidence="7 8">
    <name type="scientific">Candidatus Shapirobacteria bacterium CG09_land_8_20_14_0_10_38_17</name>
    <dbReference type="NCBI Taxonomy" id="1974884"/>
    <lineage>
        <taxon>Bacteria</taxon>
        <taxon>Candidatus Shapironibacteriota</taxon>
    </lineage>
</organism>
<evidence type="ECO:0000256" key="2">
    <source>
        <dbReference type="ARBA" id="ARBA00022980"/>
    </source>
</evidence>
<dbReference type="InterPro" id="IPR018265">
    <property type="entry name" value="Ribosomal_bL35_CS"/>
</dbReference>
<evidence type="ECO:0000256" key="3">
    <source>
        <dbReference type="ARBA" id="ARBA00023274"/>
    </source>
</evidence>
<evidence type="ECO:0000256" key="6">
    <source>
        <dbReference type="SAM" id="MobiDB-lite"/>
    </source>
</evidence>
<evidence type="ECO:0000256" key="5">
    <source>
        <dbReference type="RuleBase" id="RU000568"/>
    </source>
</evidence>
<protein>
    <recommendedName>
        <fullName evidence="4">Large ribosomal subunit protein bL35</fullName>
    </recommendedName>
</protein>
<dbReference type="InterPro" id="IPR001706">
    <property type="entry name" value="Ribosomal_bL35"/>
</dbReference>
<dbReference type="PRINTS" id="PR00064">
    <property type="entry name" value="RIBOSOMALL35"/>
</dbReference>
<name>A0A2H0WRY2_9BACT</name>
<evidence type="ECO:0000256" key="1">
    <source>
        <dbReference type="ARBA" id="ARBA00006598"/>
    </source>
</evidence>
<dbReference type="EMBL" id="PEZH01000006">
    <property type="protein sequence ID" value="PIS15387.1"/>
    <property type="molecule type" value="Genomic_DNA"/>
</dbReference>
<comment type="similarity">
    <text evidence="1 4 5">Belongs to the bacterial ribosomal protein bL35 family.</text>
</comment>
<sequence length="64" mass="7521">MGKQKTKKSAAKRFRVTKTGKVLHRSSFSRHLRKNKSKTQKKKYKKMKELKGTMAKKIKKIMGK</sequence>
<accession>A0A2H0WRY2</accession>